<keyword evidence="5 8" id="KW-1133">Transmembrane helix</keyword>
<dbReference type="EMBL" id="BAABEZ010000024">
    <property type="protein sequence ID" value="GAA4457683.1"/>
    <property type="molecule type" value="Genomic_DNA"/>
</dbReference>
<feature type="transmembrane region" description="Helical" evidence="8">
    <location>
        <begin position="144"/>
        <end position="166"/>
    </location>
</feature>
<keyword evidence="4 8" id="KW-0812">Transmembrane</keyword>
<evidence type="ECO:0000313" key="9">
    <source>
        <dbReference type="EMBL" id="GAA4457683.1"/>
    </source>
</evidence>
<proteinExistence type="inferred from homology"/>
<keyword evidence="2" id="KW-1003">Cell membrane</keyword>
<comment type="similarity">
    <text evidence="7">Belongs to the glycosyltransferase 87 family.</text>
</comment>
<evidence type="ECO:0000256" key="6">
    <source>
        <dbReference type="ARBA" id="ARBA00023136"/>
    </source>
</evidence>
<organism evidence="9 10">
    <name type="scientific">Rurimicrobium arvi</name>
    <dbReference type="NCBI Taxonomy" id="2049916"/>
    <lineage>
        <taxon>Bacteria</taxon>
        <taxon>Pseudomonadati</taxon>
        <taxon>Bacteroidota</taxon>
        <taxon>Chitinophagia</taxon>
        <taxon>Chitinophagales</taxon>
        <taxon>Chitinophagaceae</taxon>
        <taxon>Rurimicrobium</taxon>
    </lineage>
</organism>
<feature type="transmembrane region" description="Helical" evidence="8">
    <location>
        <begin position="346"/>
        <end position="365"/>
    </location>
</feature>
<evidence type="ECO:0000256" key="3">
    <source>
        <dbReference type="ARBA" id="ARBA00022679"/>
    </source>
</evidence>
<gene>
    <name evidence="9" type="ORF">GCM10023092_24770</name>
</gene>
<evidence type="ECO:0000256" key="4">
    <source>
        <dbReference type="ARBA" id="ARBA00022692"/>
    </source>
</evidence>
<feature type="transmembrane region" description="Helical" evidence="8">
    <location>
        <begin position="320"/>
        <end position="341"/>
    </location>
</feature>
<comment type="caution">
    <text evidence="9">The sequence shown here is derived from an EMBL/GenBank/DDBJ whole genome shotgun (WGS) entry which is preliminary data.</text>
</comment>
<evidence type="ECO:0000256" key="5">
    <source>
        <dbReference type="ARBA" id="ARBA00022989"/>
    </source>
</evidence>
<sequence length="499" mass="56624">MERPLSDFAGYYFGGKEIWSGRFMNAYDMELLNDLVAAKGHTGVYVSYAPFPPFTSLVFAPFYAIPVATAKLLFSIISCICFVISLLRAWRYFHIPVQALLLIPLVFFLPLVNNIFFGQSYLLLFCLLLEGFMAFRKDRPAVASVFWGVAILFKLFPAVLFFYLLSAKRMKHCLYLGVSCLLLFLLSLAVNGSAVWLFYLRDILPRLNAGELNQPFTPAFQSFFMLCKNAFVRDALLNPGPAYESALLFTITTGMYKAFLLCVAFSYTVRGKGSDFSRFAVWILVSMLISPNGSTYSLVLLLIPFLALWQPGAYLPSRQWVMPIMVSVLVCLACNVPVGLFARAPLLLQFPRLFMLLALLALMFWKRNTVLHLPLLGALTVLFVLPGLLRKTQSDGSTYLLHKQQDLFLTGYTVRNGRLVCYSWDGKRNEQETDIQVNSITDKGLRLQDNQIYLGYSQLTHSGDWKRKPAIINGNTLIYLSDRDRGICFYTLRKIILPY</sequence>
<evidence type="ECO:0000256" key="2">
    <source>
        <dbReference type="ARBA" id="ARBA00022475"/>
    </source>
</evidence>
<dbReference type="InterPro" id="IPR018584">
    <property type="entry name" value="GT87"/>
</dbReference>
<dbReference type="Proteomes" id="UP001501410">
    <property type="component" value="Unassembled WGS sequence"/>
</dbReference>
<reference evidence="10" key="1">
    <citation type="journal article" date="2019" name="Int. J. Syst. Evol. Microbiol.">
        <title>The Global Catalogue of Microorganisms (GCM) 10K type strain sequencing project: providing services to taxonomists for standard genome sequencing and annotation.</title>
        <authorList>
            <consortium name="The Broad Institute Genomics Platform"/>
            <consortium name="The Broad Institute Genome Sequencing Center for Infectious Disease"/>
            <person name="Wu L."/>
            <person name="Ma J."/>
        </authorList>
    </citation>
    <scope>NUCLEOTIDE SEQUENCE [LARGE SCALE GENOMIC DNA]</scope>
    <source>
        <strain evidence="10">JCM 31921</strain>
    </source>
</reference>
<evidence type="ECO:0000256" key="8">
    <source>
        <dbReference type="SAM" id="Phobius"/>
    </source>
</evidence>
<evidence type="ECO:0008006" key="11">
    <source>
        <dbReference type="Google" id="ProtNLM"/>
    </source>
</evidence>
<feature type="transmembrane region" description="Helical" evidence="8">
    <location>
        <begin position="62"/>
        <end position="87"/>
    </location>
</feature>
<feature type="transmembrane region" description="Helical" evidence="8">
    <location>
        <begin position="246"/>
        <end position="267"/>
    </location>
</feature>
<keyword evidence="10" id="KW-1185">Reference proteome</keyword>
<name>A0ABP8N1J9_9BACT</name>
<accession>A0ABP8N1J9</accession>
<feature type="transmembrane region" description="Helical" evidence="8">
    <location>
        <begin position="173"/>
        <end position="199"/>
    </location>
</feature>
<evidence type="ECO:0000256" key="7">
    <source>
        <dbReference type="ARBA" id="ARBA00024033"/>
    </source>
</evidence>
<feature type="transmembrane region" description="Helical" evidence="8">
    <location>
        <begin position="99"/>
        <end position="124"/>
    </location>
</feature>
<dbReference type="Pfam" id="PF09594">
    <property type="entry name" value="GT87"/>
    <property type="match status" value="1"/>
</dbReference>
<feature type="transmembrane region" description="Helical" evidence="8">
    <location>
        <begin position="279"/>
        <end position="308"/>
    </location>
</feature>
<keyword evidence="6 8" id="KW-0472">Membrane</keyword>
<feature type="transmembrane region" description="Helical" evidence="8">
    <location>
        <begin position="371"/>
        <end position="389"/>
    </location>
</feature>
<comment type="subcellular location">
    <subcellularLocation>
        <location evidence="1">Cell membrane</location>
        <topology evidence="1">Multi-pass membrane protein</topology>
    </subcellularLocation>
</comment>
<evidence type="ECO:0000313" key="10">
    <source>
        <dbReference type="Proteomes" id="UP001501410"/>
    </source>
</evidence>
<evidence type="ECO:0000256" key="1">
    <source>
        <dbReference type="ARBA" id="ARBA00004651"/>
    </source>
</evidence>
<keyword evidence="3" id="KW-0808">Transferase</keyword>
<protein>
    <recommendedName>
        <fullName evidence="11">DUF2029 domain-containing protein</fullName>
    </recommendedName>
</protein>